<sequence length="37" mass="4193">MKTVNSQVLQLKAKSNYLFIGFKIQDQQGLLDKLGQP</sequence>
<proteinExistence type="predicted"/>
<dbReference type="Proteomes" id="UP001054252">
    <property type="component" value="Unassembled WGS sequence"/>
</dbReference>
<dbReference type="EMBL" id="BPVZ01000007">
    <property type="protein sequence ID" value="GKU93544.1"/>
    <property type="molecule type" value="Genomic_DNA"/>
</dbReference>
<dbReference type="AlphaFoldDB" id="A0AAV5I5G4"/>
<evidence type="ECO:0000313" key="1">
    <source>
        <dbReference type="EMBL" id="GKU93544.1"/>
    </source>
</evidence>
<gene>
    <name evidence="1" type="ORF">SLEP1_g7134</name>
</gene>
<protein>
    <submittedName>
        <fullName evidence="1">Uncharacterized protein</fullName>
    </submittedName>
</protein>
<evidence type="ECO:0000313" key="2">
    <source>
        <dbReference type="Proteomes" id="UP001054252"/>
    </source>
</evidence>
<organism evidence="1 2">
    <name type="scientific">Rubroshorea leprosula</name>
    <dbReference type="NCBI Taxonomy" id="152421"/>
    <lineage>
        <taxon>Eukaryota</taxon>
        <taxon>Viridiplantae</taxon>
        <taxon>Streptophyta</taxon>
        <taxon>Embryophyta</taxon>
        <taxon>Tracheophyta</taxon>
        <taxon>Spermatophyta</taxon>
        <taxon>Magnoliopsida</taxon>
        <taxon>eudicotyledons</taxon>
        <taxon>Gunneridae</taxon>
        <taxon>Pentapetalae</taxon>
        <taxon>rosids</taxon>
        <taxon>malvids</taxon>
        <taxon>Malvales</taxon>
        <taxon>Dipterocarpaceae</taxon>
        <taxon>Rubroshorea</taxon>
    </lineage>
</organism>
<keyword evidence="2" id="KW-1185">Reference proteome</keyword>
<name>A0AAV5I5G4_9ROSI</name>
<reference evidence="1 2" key="1">
    <citation type="journal article" date="2021" name="Commun. Biol.">
        <title>The genome of Shorea leprosula (Dipterocarpaceae) highlights the ecological relevance of drought in aseasonal tropical rainforests.</title>
        <authorList>
            <person name="Ng K.K.S."/>
            <person name="Kobayashi M.J."/>
            <person name="Fawcett J.A."/>
            <person name="Hatakeyama M."/>
            <person name="Paape T."/>
            <person name="Ng C.H."/>
            <person name="Ang C.C."/>
            <person name="Tnah L.H."/>
            <person name="Lee C.T."/>
            <person name="Nishiyama T."/>
            <person name="Sese J."/>
            <person name="O'Brien M.J."/>
            <person name="Copetti D."/>
            <person name="Mohd Noor M.I."/>
            <person name="Ong R.C."/>
            <person name="Putra M."/>
            <person name="Sireger I.Z."/>
            <person name="Indrioko S."/>
            <person name="Kosugi Y."/>
            <person name="Izuno A."/>
            <person name="Isagi Y."/>
            <person name="Lee S.L."/>
            <person name="Shimizu K.K."/>
        </authorList>
    </citation>
    <scope>NUCLEOTIDE SEQUENCE [LARGE SCALE GENOMIC DNA]</scope>
    <source>
        <strain evidence="1">214</strain>
    </source>
</reference>
<comment type="caution">
    <text evidence="1">The sequence shown here is derived from an EMBL/GenBank/DDBJ whole genome shotgun (WGS) entry which is preliminary data.</text>
</comment>
<accession>A0AAV5I5G4</accession>